<proteinExistence type="predicted"/>
<name>A0ABT4KSX1_9SPHI</name>
<feature type="domain" description="Response regulatory" evidence="3">
    <location>
        <begin position="39"/>
        <end position="142"/>
    </location>
</feature>
<dbReference type="EMBL" id="JAPWGL010000001">
    <property type="protein sequence ID" value="MCZ4221821.1"/>
    <property type="molecule type" value="Genomic_DNA"/>
</dbReference>
<gene>
    <name evidence="4" type="ORF">O0931_00770</name>
</gene>
<dbReference type="Pfam" id="PF00072">
    <property type="entry name" value="Response_reg"/>
    <property type="match status" value="1"/>
</dbReference>
<evidence type="ECO:0000259" key="3">
    <source>
        <dbReference type="PROSITE" id="PS50110"/>
    </source>
</evidence>
<dbReference type="PANTHER" id="PTHR45339">
    <property type="entry name" value="HYBRID SIGNAL TRANSDUCTION HISTIDINE KINASE J"/>
    <property type="match status" value="1"/>
</dbReference>
<dbReference type="PANTHER" id="PTHR45339:SF3">
    <property type="entry name" value="HISTIDINE KINASE"/>
    <property type="match status" value="1"/>
</dbReference>
<dbReference type="PROSITE" id="PS50110">
    <property type="entry name" value="RESPONSE_REGULATORY"/>
    <property type="match status" value="1"/>
</dbReference>
<sequence>METLNNIIKSTPVSSLIQKVSAQQVNQYAMDDFDLVGKHILITEDNPLNQMIITTMMSSWKNTKITITSNGLECLEIMKKQSFDLILMDIQMPVMDGYQTISAIKKGFAGVENLNVPIIVLTSDITDDTRKRVFCLGVGVFK</sequence>
<evidence type="ECO:0000256" key="1">
    <source>
        <dbReference type="ARBA" id="ARBA00022553"/>
    </source>
</evidence>
<comment type="caution">
    <text evidence="4">The sequence shown here is derived from an EMBL/GenBank/DDBJ whole genome shotgun (WGS) entry which is preliminary data.</text>
</comment>
<protein>
    <submittedName>
        <fullName evidence="4">Response regulator</fullName>
    </submittedName>
</protein>
<organism evidence="4 5">
    <name type="scientific">Pedobacter rhodius</name>
    <dbReference type="NCBI Taxonomy" id="3004098"/>
    <lineage>
        <taxon>Bacteria</taxon>
        <taxon>Pseudomonadati</taxon>
        <taxon>Bacteroidota</taxon>
        <taxon>Sphingobacteriia</taxon>
        <taxon>Sphingobacteriales</taxon>
        <taxon>Sphingobacteriaceae</taxon>
        <taxon>Pedobacter</taxon>
    </lineage>
</organism>
<reference evidence="4" key="1">
    <citation type="submission" date="2022-12" db="EMBL/GenBank/DDBJ databases">
        <title>Genome sequence of SJ11.</title>
        <authorList>
            <person name="Woo H."/>
        </authorList>
    </citation>
    <scope>NUCLEOTIDE SEQUENCE</scope>
    <source>
        <strain evidence="4">SJ11</strain>
    </source>
</reference>
<dbReference type="InterPro" id="IPR001789">
    <property type="entry name" value="Sig_transdc_resp-reg_receiver"/>
</dbReference>
<dbReference type="SMART" id="SM00448">
    <property type="entry name" value="REC"/>
    <property type="match status" value="1"/>
</dbReference>
<dbReference type="RefSeq" id="WP_269413657.1">
    <property type="nucleotide sequence ID" value="NZ_JAPWGL010000001.1"/>
</dbReference>
<dbReference type="CDD" id="cd17546">
    <property type="entry name" value="REC_hyHK_CKI1_RcsC-like"/>
    <property type="match status" value="1"/>
</dbReference>
<dbReference type="Proteomes" id="UP001144341">
    <property type="component" value="Unassembled WGS sequence"/>
</dbReference>
<accession>A0ABT4KSX1</accession>
<feature type="modified residue" description="4-aspartylphosphate" evidence="2">
    <location>
        <position position="89"/>
    </location>
</feature>
<evidence type="ECO:0000313" key="5">
    <source>
        <dbReference type="Proteomes" id="UP001144341"/>
    </source>
</evidence>
<evidence type="ECO:0000256" key="2">
    <source>
        <dbReference type="PROSITE-ProRule" id="PRU00169"/>
    </source>
</evidence>
<keyword evidence="1 2" id="KW-0597">Phosphoprotein</keyword>
<keyword evidence="5" id="KW-1185">Reference proteome</keyword>
<evidence type="ECO:0000313" key="4">
    <source>
        <dbReference type="EMBL" id="MCZ4221821.1"/>
    </source>
</evidence>
<dbReference type="SUPFAM" id="SSF52172">
    <property type="entry name" value="CheY-like"/>
    <property type="match status" value="1"/>
</dbReference>
<dbReference type="InterPro" id="IPR011006">
    <property type="entry name" value="CheY-like_superfamily"/>
</dbReference>
<dbReference type="Gene3D" id="3.40.50.2300">
    <property type="match status" value="1"/>
</dbReference>